<evidence type="ECO:0000313" key="7">
    <source>
        <dbReference type="Proteomes" id="UP000019335"/>
    </source>
</evidence>
<feature type="region of interest" description="Disordered" evidence="4">
    <location>
        <begin position="319"/>
        <end position="417"/>
    </location>
</feature>
<evidence type="ECO:0000256" key="1">
    <source>
        <dbReference type="ARBA" id="ARBA00004496"/>
    </source>
</evidence>
<evidence type="ECO:0000313" key="6">
    <source>
        <dbReference type="EMBL" id="EWM25652.1"/>
    </source>
</evidence>
<dbReference type="PANTHER" id="PTHR14791">
    <property type="entry name" value="BOMB/KIRA PROTEINS"/>
    <property type="match status" value="1"/>
</dbReference>
<feature type="compositionally biased region" description="Basic and acidic residues" evidence="4">
    <location>
        <begin position="157"/>
        <end position="179"/>
    </location>
</feature>
<dbReference type="InterPro" id="IPR036020">
    <property type="entry name" value="WW_dom_sf"/>
</dbReference>
<dbReference type="PANTHER" id="PTHR14791:SF29">
    <property type="entry name" value="PROTEIN KIBRA"/>
    <property type="match status" value="1"/>
</dbReference>
<evidence type="ECO:0000259" key="5">
    <source>
        <dbReference type="PROSITE" id="PS50020"/>
    </source>
</evidence>
<dbReference type="GO" id="GO:0005737">
    <property type="term" value="C:cytoplasm"/>
    <property type="evidence" value="ECO:0007669"/>
    <property type="project" value="UniProtKB-SubCell"/>
</dbReference>
<dbReference type="Gene3D" id="2.20.70.10">
    <property type="match status" value="2"/>
</dbReference>
<dbReference type="InterPro" id="IPR051105">
    <property type="entry name" value="WWC/KIBRA_Hippo_Reg"/>
</dbReference>
<dbReference type="SUPFAM" id="SSF51045">
    <property type="entry name" value="WW domain"/>
    <property type="match status" value="2"/>
</dbReference>
<keyword evidence="2" id="KW-0963">Cytoplasm</keyword>
<feature type="domain" description="WW" evidence="5">
    <location>
        <begin position="180"/>
        <end position="215"/>
    </location>
</feature>
<dbReference type="CDD" id="cd00201">
    <property type="entry name" value="WW"/>
    <property type="match status" value="1"/>
</dbReference>
<keyword evidence="6" id="KW-0436">Ligase</keyword>
<sequence length="417" mass="44044">MLHIPPRNAGLWFDLFTTPASSLSAVATESQPPSLPLPADTQTTVLDSAMASQQRALLQGDRLAKELAAQQARAAARAYVTDKGCMNVSVTERVLNRGTYSGAEAEELAIAAGGGLSVHKDNTLEILRERELGRQRQAKDAQKEANLKAKLLQQQENFRKEKATGKGDLEGQGSVERDSTPLPAGWEAVMDPQGSGDYYYWHAGTNVTTWERPSSQIPTAVPSGDTGVTTLKNHTSGSFLSSETSGGGEPGHGREPTGRGGTELPRANDLGSLPEGWKEVKHAATGQICYVHAASGVKRWSRPTIAGDVTSDIQQTRQTHLEAARQAELAQTGAKGGKDGGGKKRGREEIDPLDPTGGRGSGGWTQGLGGGDRMADSTAGGSLWQQRPLPAPGAVLKKQGGGRGAGRGNQGQYPMRR</sequence>
<gene>
    <name evidence="6" type="ORF">Naga_100500g2</name>
</gene>
<evidence type="ECO:0000256" key="4">
    <source>
        <dbReference type="SAM" id="MobiDB-lite"/>
    </source>
</evidence>
<dbReference type="PROSITE" id="PS50020">
    <property type="entry name" value="WW_DOMAIN_2"/>
    <property type="match status" value="2"/>
</dbReference>
<evidence type="ECO:0000256" key="3">
    <source>
        <dbReference type="ARBA" id="ARBA00022553"/>
    </source>
</evidence>
<feature type="compositionally biased region" description="Gly residues" evidence="4">
    <location>
        <begin position="357"/>
        <end position="372"/>
    </location>
</feature>
<protein>
    <submittedName>
        <fullName evidence="6">Ubiquitin-protein ligase</fullName>
    </submittedName>
</protein>
<evidence type="ECO:0000256" key="2">
    <source>
        <dbReference type="ARBA" id="ARBA00022490"/>
    </source>
</evidence>
<dbReference type="Proteomes" id="UP000019335">
    <property type="component" value="Chromosome 10"/>
</dbReference>
<feature type="domain" description="WW" evidence="5">
    <location>
        <begin position="271"/>
        <end position="305"/>
    </location>
</feature>
<comment type="subcellular location">
    <subcellularLocation>
        <location evidence="1">Cytoplasm</location>
    </subcellularLocation>
</comment>
<dbReference type="SMART" id="SM00456">
    <property type="entry name" value="WW"/>
    <property type="match status" value="2"/>
</dbReference>
<dbReference type="InterPro" id="IPR001202">
    <property type="entry name" value="WW_dom"/>
</dbReference>
<feature type="region of interest" description="Disordered" evidence="4">
    <location>
        <begin position="157"/>
        <end position="185"/>
    </location>
</feature>
<name>W7THS9_9STRA</name>
<feature type="region of interest" description="Disordered" evidence="4">
    <location>
        <begin position="212"/>
        <end position="273"/>
    </location>
</feature>
<dbReference type="Gene3D" id="3.40.30.10">
    <property type="entry name" value="Glutaredoxin"/>
    <property type="match status" value="1"/>
</dbReference>
<dbReference type="AlphaFoldDB" id="W7THS9"/>
<proteinExistence type="predicted"/>
<feature type="compositionally biased region" description="Gly residues" evidence="4">
    <location>
        <begin position="399"/>
        <end position="409"/>
    </location>
</feature>
<feature type="compositionally biased region" description="Polar residues" evidence="4">
    <location>
        <begin position="226"/>
        <end position="244"/>
    </location>
</feature>
<keyword evidence="3" id="KW-0597">Phosphoprotein</keyword>
<dbReference type="EMBL" id="AZIL01000868">
    <property type="protein sequence ID" value="EWM25652.1"/>
    <property type="molecule type" value="Genomic_DNA"/>
</dbReference>
<dbReference type="Pfam" id="PF00397">
    <property type="entry name" value="WW"/>
    <property type="match status" value="1"/>
</dbReference>
<dbReference type="OrthoDB" id="195748at2759"/>
<reference evidence="6 7" key="1">
    <citation type="journal article" date="2014" name="Mol. Plant">
        <title>Chromosome Scale Genome Assembly and Transcriptome Profiling of Nannochloropsis gaditana in Nitrogen Depletion.</title>
        <authorList>
            <person name="Corteggiani Carpinelli E."/>
            <person name="Telatin A."/>
            <person name="Vitulo N."/>
            <person name="Forcato C."/>
            <person name="D'Angelo M."/>
            <person name="Schiavon R."/>
            <person name="Vezzi A."/>
            <person name="Giacometti G.M."/>
            <person name="Morosinotto T."/>
            <person name="Valle G."/>
        </authorList>
    </citation>
    <scope>NUCLEOTIDE SEQUENCE [LARGE SCALE GENOMIC DNA]</scope>
    <source>
        <strain evidence="6 7">B-31</strain>
    </source>
</reference>
<keyword evidence="7" id="KW-1185">Reference proteome</keyword>
<organism evidence="6 7">
    <name type="scientific">Nannochloropsis gaditana</name>
    <dbReference type="NCBI Taxonomy" id="72520"/>
    <lineage>
        <taxon>Eukaryota</taxon>
        <taxon>Sar</taxon>
        <taxon>Stramenopiles</taxon>
        <taxon>Ochrophyta</taxon>
        <taxon>Eustigmatophyceae</taxon>
        <taxon>Eustigmatales</taxon>
        <taxon>Monodopsidaceae</taxon>
        <taxon>Nannochloropsis</taxon>
    </lineage>
</organism>
<accession>W7THS9</accession>
<comment type="caution">
    <text evidence="6">The sequence shown here is derived from an EMBL/GenBank/DDBJ whole genome shotgun (WGS) entry which is preliminary data.</text>
</comment>
<dbReference type="GO" id="GO:0016874">
    <property type="term" value="F:ligase activity"/>
    <property type="evidence" value="ECO:0007669"/>
    <property type="project" value="UniProtKB-KW"/>
</dbReference>
<feature type="compositionally biased region" description="Basic and acidic residues" evidence="4">
    <location>
        <begin position="336"/>
        <end position="350"/>
    </location>
</feature>